<dbReference type="SUPFAM" id="SSF56112">
    <property type="entry name" value="Protein kinase-like (PK-like)"/>
    <property type="match status" value="1"/>
</dbReference>
<reference evidence="2 3" key="1">
    <citation type="submission" date="2018-11" db="EMBL/GenBank/DDBJ databases">
        <title>Genome sequence of Apiotrichum porosum DSM 27194.</title>
        <authorList>
            <person name="Aliyu H."/>
            <person name="Gorte O."/>
            <person name="Ochsenreither K."/>
        </authorList>
    </citation>
    <scope>NUCLEOTIDE SEQUENCE [LARGE SCALE GENOMIC DNA]</scope>
    <source>
        <strain evidence="2 3">DSM 27194</strain>
    </source>
</reference>
<evidence type="ECO:0000256" key="1">
    <source>
        <dbReference type="SAM" id="MobiDB-lite"/>
    </source>
</evidence>
<evidence type="ECO:0008006" key="4">
    <source>
        <dbReference type="Google" id="ProtNLM"/>
    </source>
</evidence>
<dbReference type="RefSeq" id="XP_028473063.1">
    <property type="nucleotide sequence ID" value="XM_028618696.1"/>
</dbReference>
<dbReference type="AlphaFoldDB" id="A0A427XGH3"/>
<feature type="compositionally biased region" description="Low complexity" evidence="1">
    <location>
        <begin position="316"/>
        <end position="327"/>
    </location>
</feature>
<comment type="caution">
    <text evidence="2">The sequence shown here is derived from an EMBL/GenBank/DDBJ whole genome shotgun (WGS) entry which is preliminary data.</text>
</comment>
<dbReference type="InterPro" id="IPR011009">
    <property type="entry name" value="Kinase-like_dom_sf"/>
</dbReference>
<dbReference type="STRING" id="105984.A0A427XGH3"/>
<proteinExistence type="predicted"/>
<feature type="region of interest" description="Disordered" evidence="1">
    <location>
        <begin position="271"/>
        <end position="336"/>
    </location>
</feature>
<keyword evidence="3" id="KW-1185">Reference proteome</keyword>
<evidence type="ECO:0000313" key="2">
    <source>
        <dbReference type="EMBL" id="RSH77916.1"/>
    </source>
</evidence>
<dbReference type="Proteomes" id="UP000279236">
    <property type="component" value="Unassembled WGS sequence"/>
</dbReference>
<sequence length="600" mass="65710">MTRPVGDRQVVADLLKHITLLPTLDLLAPQTSARDAPRYSSSSYLPSSDQLDMIKSIPYALDFKADNFKAHLNAVLDRSLSSIAAVADAAIPVLDASRTEAAIYATRPKSGELGVTDFFCRFVLGPINHILFLMLKGTGQDLYWDIVGNGPTGKPDVQLLWRASRSARPTPVVVVEFKTKHAFPNAAMDDLLDAVADRSLVILTDGSTALRLDLQTARDRRPKYCRVVDQHVINISAPVLTTHLASSPAGMLLGVSLAAILDRSPSLRSVLQPAAPGPSNTSVVTPHPSSDSGPSSSMPPPALPTRTSKRPRTQGSVATSTTTSAATYLTKAPTPPMAELTVLKQDHTKPQPLSPTPPRESLQLLGTLRMCGMPDQDEYTLHMSVYKTFVQHDEHDCPNNAVVIDRDLLGQGTLWRVYTATIHAAGSPPRRCMAKLLHTHDVNGYPETDRRSSTYPTAKEALTAAAREVGVLQRVAATVPAVAPRVFGHGQLSNAYCVIMDDAGDQLPLSYATDLDYQDRIRNMYGSLHAVGVVHGDVEWRHILRKDDRLFIIDYDRALVQEESEEDGVWDRWKARELADVQTMFRYMSELAADGYDQLL</sequence>
<feature type="compositionally biased region" description="Low complexity" evidence="1">
    <location>
        <begin position="286"/>
        <end position="296"/>
    </location>
</feature>
<accession>A0A427XGH3</accession>
<gene>
    <name evidence="2" type="ORF">EHS24_002989</name>
</gene>
<organism evidence="2 3">
    <name type="scientific">Apiotrichum porosum</name>
    <dbReference type="NCBI Taxonomy" id="105984"/>
    <lineage>
        <taxon>Eukaryota</taxon>
        <taxon>Fungi</taxon>
        <taxon>Dikarya</taxon>
        <taxon>Basidiomycota</taxon>
        <taxon>Agaricomycotina</taxon>
        <taxon>Tremellomycetes</taxon>
        <taxon>Trichosporonales</taxon>
        <taxon>Trichosporonaceae</taxon>
        <taxon>Apiotrichum</taxon>
    </lineage>
</organism>
<evidence type="ECO:0000313" key="3">
    <source>
        <dbReference type="Proteomes" id="UP000279236"/>
    </source>
</evidence>
<dbReference type="GeneID" id="39587532"/>
<dbReference type="EMBL" id="RSCE01000014">
    <property type="protein sequence ID" value="RSH77916.1"/>
    <property type="molecule type" value="Genomic_DNA"/>
</dbReference>
<protein>
    <recommendedName>
        <fullName evidence="4">Protein kinase domain-containing protein</fullName>
    </recommendedName>
</protein>
<name>A0A427XGH3_9TREE</name>